<evidence type="ECO:0000313" key="3">
    <source>
        <dbReference type="Proteomes" id="UP000619293"/>
    </source>
</evidence>
<feature type="transmembrane region" description="Helical" evidence="1">
    <location>
        <begin position="138"/>
        <end position="157"/>
    </location>
</feature>
<dbReference type="EMBL" id="BONG01000001">
    <property type="protein sequence ID" value="GIF86588.1"/>
    <property type="molecule type" value="Genomic_DNA"/>
</dbReference>
<gene>
    <name evidence="2" type="ORF">Cch02nite_00320</name>
</gene>
<dbReference type="Proteomes" id="UP000619293">
    <property type="component" value="Unassembled WGS sequence"/>
</dbReference>
<keyword evidence="1" id="KW-0472">Membrane</keyword>
<name>A0A8J3JTQ0_9ACTN</name>
<evidence type="ECO:0008006" key="4">
    <source>
        <dbReference type="Google" id="ProtNLM"/>
    </source>
</evidence>
<evidence type="ECO:0000313" key="2">
    <source>
        <dbReference type="EMBL" id="GIF86588.1"/>
    </source>
</evidence>
<reference evidence="2 3" key="1">
    <citation type="submission" date="2021-01" db="EMBL/GenBank/DDBJ databases">
        <title>Whole genome shotgun sequence of Catellatospora chokoriensis NBRC 107358.</title>
        <authorList>
            <person name="Komaki H."/>
            <person name="Tamura T."/>
        </authorList>
    </citation>
    <scope>NUCLEOTIDE SEQUENCE [LARGE SCALE GENOMIC DNA]</scope>
    <source>
        <strain evidence="2 3">NBRC 107358</strain>
    </source>
</reference>
<comment type="caution">
    <text evidence="2">The sequence shown here is derived from an EMBL/GenBank/DDBJ whole genome shotgun (WGS) entry which is preliminary data.</text>
</comment>
<keyword evidence="1" id="KW-1133">Transmembrane helix</keyword>
<proteinExistence type="predicted"/>
<evidence type="ECO:0000256" key="1">
    <source>
        <dbReference type="SAM" id="Phobius"/>
    </source>
</evidence>
<organism evidence="2 3">
    <name type="scientific">Catellatospora chokoriensis</name>
    <dbReference type="NCBI Taxonomy" id="310353"/>
    <lineage>
        <taxon>Bacteria</taxon>
        <taxon>Bacillati</taxon>
        <taxon>Actinomycetota</taxon>
        <taxon>Actinomycetes</taxon>
        <taxon>Micromonosporales</taxon>
        <taxon>Micromonosporaceae</taxon>
        <taxon>Catellatospora</taxon>
    </lineage>
</organism>
<feature type="transmembrane region" description="Helical" evidence="1">
    <location>
        <begin position="334"/>
        <end position="357"/>
    </location>
</feature>
<dbReference type="RefSeq" id="WP_191841088.1">
    <property type="nucleotide sequence ID" value="NZ_BAAALB010000004.1"/>
</dbReference>
<protein>
    <recommendedName>
        <fullName evidence="4">Peptide zinc metalloprotease protein</fullName>
    </recommendedName>
</protein>
<feature type="transmembrane region" description="Helical" evidence="1">
    <location>
        <begin position="169"/>
        <end position="187"/>
    </location>
</feature>
<feature type="transmembrane region" description="Helical" evidence="1">
    <location>
        <begin position="363"/>
        <end position="382"/>
    </location>
</feature>
<keyword evidence="1" id="KW-0812">Transmembrane</keyword>
<keyword evidence="3" id="KW-1185">Reference proteome</keyword>
<dbReference type="CDD" id="cd05709">
    <property type="entry name" value="S2P-M50"/>
    <property type="match status" value="1"/>
</dbReference>
<accession>A0A8J3JTQ0</accession>
<feature type="transmembrane region" description="Helical" evidence="1">
    <location>
        <begin position="228"/>
        <end position="252"/>
    </location>
</feature>
<sequence length="403" mass="43338">MSTRTLTDARPRLRGDLLLSAPLQRGPGTVYLVKDPRNGRAFEIAQREHFLISRLDGARSLAQIGTEYAAAFGRRLGDGHWEQLLWLLHGRQLLAGSPAEAAAPEPVRRVHRFRLVRDAAAVVDRVHGWVRFAIRGPVVLGVVLACAAMLAVLGVHLPELVDGFRGLGGQPWAIVAVFLLVWVSAALHELAHGVSARHFGCTVSGISMLTLSCTVDNLLYLQSRRRQAAIAASGALVNAAYLLPFAAAWLLLPAQSAVRAPLAGFLLVGAVQALVNLIPLAPLDGYRMLSYALRVTNLSGESRRFLQLSLWRPFGRGPGVAGYPYRAKVTYVSYGLWSAAVILLVGTGLTLICYAPLADHFGTSAAVIPGLIVVLTLAGWLARPSRIQAPQTTASVRGEAKDR</sequence>
<feature type="transmembrane region" description="Helical" evidence="1">
    <location>
        <begin position="258"/>
        <end position="278"/>
    </location>
</feature>
<dbReference type="AlphaFoldDB" id="A0A8J3JTQ0"/>